<dbReference type="SUPFAM" id="SSF55239">
    <property type="entry name" value="RuBisCO, small subunit"/>
    <property type="match status" value="1"/>
</dbReference>
<keyword evidence="2 3" id="KW-0120">Carbon dioxide fixation</keyword>
<dbReference type="STRING" id="1817764.A2637_05230"/>
<name>A0A1F6TNS5_9PROT</name>
<dbReference type="SMART" id="SM00961">
    <property type="entry name" value="RuBisCO_small"/>
    <property type="match status" value="1"/>
</dbReference>
<reference evidence="5 6" key="1">
    <citation type="journal article" date="2016" name="Nat. Commun.">
        <title>Thousands of microbial genomes shed light on interconnected biogeochemical processes in an aquifer system.</title>
        <authorList>
            <person name="Anantharaman K."/>
            <person name="Brown C.T."/>
            <person name="Hug L.A."/>
            <person name="Sharon I."/>
            <person name="Castelle C.J."/>
            <person name="Probst A.J."/>
            <person name="Thomas B.C."/>
            <person name="Singh A."/>
            <person name="Wilkins M.J."/>
            <person name="Karaoz U."/>
            <person name="Brodie E.L."/>
            <person name="Williams K.H."/>
            <person name="Hubbard S.S."/>
            <person name="Banfield J.F."/>
        </authorList>
    </citation>
    <scope>NUCLEOTIDE SEQUENCE [LARGE SCALE GENOMIC DNA]</scope>
</reference>
<dbReference type="Pfam" id="PF00101">
    <property type="entry name" value="RuBisCO_small"/>
    <property type="match status" value="1"/>
</dbReference>
<keyword evidence="1 3" id="KW-0113">Calvin cycle</keyword>
<comment type="subunit">
    <text evidence="3">Heterohexadecamer of 8 large and 8 small subunits.</text>
</comment>
<proteinExistence type="inferred from homology"/>
<dbReference type="HAMAP" id="MF_00859">
    <property type="entry name" value="RuBisCO_S_bact"/>
    <property type="match status" value="1"/>
</dbReference>
<accession>A0A1F6TNS5</accession>
<dbReference type="AlphaFoldDB" id="A0A1F6TNS5"/>
<gene>
    <name evidence="3" type="primary">cbbS</name>
    <name evidence="5" type="ORF">A2637_05230</name>
</gene>
<dbReference type="CDD" id="cd03527">
    <property type="entry name" value="RuBisCO_small"/>
    <property type="match status" value="1"/>
</dbReference>
<evidence type="ECO:0000313" key="6">
    <source>
        <dbReference type="Proteomes" id="UP000179360"/>
    </source>
</evidence>
<protein>
    <recommendedName>
        <fullName evidence="3">Ribulose bisphosphate carboxylase small subunit</fullName>
        <shortName evidence="3">RuBisCO small subunit</shortName>
    </recommendedName>
</protein>
<dbReference type="Proteomes" id="UP000179360">
    <property type="component" value="Unassembled WGS sequence"/>
</dbReference>
<dbReference type="InterPro" id="IPR000894">
    <property type="entry name" value="RuBisCO_ssu_dom"/>
</dbReference>
<comment type="similarity">
    <text evidence="3">Belongs to the RuBisCO small chain family.</text>
</comment>
<dbReference type="InterPro" id="IPR024681">
    <property type="entry name" value="RuBisCO_ssu"/>
</dbReference>
<evidence type="ECO:0000256" key="2">
    <source>
        <dbReference type="ARBA" id="ARBA00023300"/>
    </source>
</evidence>
<dbReference type="InterPro" id="IPR036385">
    <property type="entry name" value="RuBisCO_ssu_sf"/>
</dbReference>
<evidence type="ECO:0000313" key="5">
    <source>
        <dbReference type="EMBL" id="OGI46794.1"/>
    </source>
</evidence>
<dbReference type="GO" id="GO:0019253">
    <property type="term" value="P:reductive pentose-phosphate cycle"/>
    <property type="evidence" value="ECO:0007669"/>
    <property type="project" value="UniProtKB-UniRule"/>
</dbReference>
<sequence>MSEVIELQDYKSRLSDPGSRKFETFSYLPAMEQAQIRKQVEYLVKRGWSPAIEHTEPENAFDHYWYMWKLPLFGETSVDRILAEAEACHKANPTHHVRLVGYDNYKQTQGAAMVIFRGKTK</sequence>
<dbReference type="GO" id="GO:0016984">
    <property type="term" value="F:ribulose-bisphosphate carboxylase activity"/>
    <property type="evidence" value="ECO:0007669"/>
    <property type="project" value="UniProtKB-UniRule"/>
</dbReference>
<dbReference type="EMBL" id="MFSY01000038">
    <property type="protein sequence ID" value="OGI46794.1"/>
    <property type="molecule type" value="Genomic_DNA"/>
</dbReference>
<dbReference type="PANTHER" id="PTHR31262">
    <property type="entry name" value="RIBULOSE BISPHOSPHATE CARBOXYLASE SMALL CHAIN 1, CHLOROPLASTIC"/>
    <property type="match status" value="1"/>
</dbReference>
<evidence type="ECO:0000256" key="1">
    <source>
        <dbReference type="ARBA" id="ARBA00022567"/>
    </source>
</evidence>
<comment type="function">
    <text evidence="3">RuBisCO catalyzes two reactions: the carboxylation of D-ribulose 1,5-bisphosphate, the primary event in carbon dioxide fixation, as well as the oxidative fragmentation of the pentose substrate. Both reactions occur simultaneously and in competition at the same active site. Although the small subunit is not catalytic it is essential for maximal activity.</text>
</comment>
<organism evidence="5 6">
    <name type="scientific">Candidatus Muproteobacteria bacterium RIFCSPHIGHO2_01_FULL_65_16</name>
    <dbReference type="NCBI Taxonomy" id="1817764"/>
    <lineage>
        <taxon>Bacteria</taxon>
        <taxon>Pseudomonadati</taxon>
        <taxon>Pseudomonadota</taxon>
        <taxon>Candidatus Muproteobacteria</taxon>
    </lineage>
</organism>
<comment type="miscellaneous">
    <text evidence="3">The basic functional RuBisCO is composed of a large chain homodimer in a 'head-to-tail' conformation. In form I RuBisCO this homodimer is arranged in a barrel-like tetramer with the small subunits forming a tetrameric 'cap' on each end of the 'barrel'.</text>
</comment>
<evidence type="ECO:0000256" key="3">
    <source>
        <dbReference type="HAMAP-Rule" id="MF_00859"/>
    </source>
</evidence>
<evidence type="ECO:0000259" key="4">
    <source>
        <dbReference type="SMART" id="SM00961"/>
    </source>
</evidence>
<comment type="caution">
    <text evidence="5">The sequence shown here is derived from an EMBL/GenBank/DDBJ whole genome shotgun (WGS) entry which is preliminary data.</text>
</comment>
<dbReference type="Gene3D" id="3.30.190.10">
    <property type="entry name" value="Ribulose bisphosphate carboxylase, small subunit"/>
    <property type="match status" value="1"/>
</dbReference>
<feature type="domain" description="Ribulose bisphosphate carboxylase small subunit" evidence="4">
    <location>
        <begin position="21"/>
        <end position="118"/>
    </location>
</feature>